<comment type="caution">
    <text evidence="5">The sequence shown here is derived from an EMBL/GenBank/DDBJ whole genome shotgun (WGS) entry which is preliminary data.</text>
</comment>
<evidence type="ECO:0000256" key="3">
    <source>
        <dbReference type="ARBA" id="ARBA00022840"/>
    </source>
</evidence>
<dbReference type="GO" id="GO:0005886">
    <property type="term" value="C:plasma membrane"/>
    <property type="evidence" value="ECO:0007669"/>
    <property type="project" value="UniProtKB-ARBA"/>
</dbReference>
<gene>
    <name evidence="5" type="ORF">UT34_C0001G0066</name>
</gene>
<dbReference type="Proteomes" id="UP000034799">
    <property type="component" value="Unassembled WGS sequence"/>
</dbReference>
<dbReference type="InterPro" id="IPR003593">
    <property type="entry name" value="AAA+_ATPase"/>
</dbReference>
<dbReference type="InterPro" id="IPR015854">
    <property type="entry name" value="ABC_transpr_LolD-like"/>
</dbReference>
<dbReference type="FunFam" id="3.40.50.300:FF:000056">
    <property type="entry name" value="Cell division ATP-binding protein FtsE"/>
    <property type="match status" value="1"/>
</dbReference>
<dbReference type="InterPro" id="IPR027417">
    <property type="entry name" value="P-loop_NTPase"/>
</dbReference>
<protein>
    <submittedName>
        <fullName evidence="5">Cell division ATP-binding protein FtsE</fullName>
    </submittedName>
</protein>
<dbReference type="EMBL" id="LBWK01000001">
    <property type="protein sequence ID" value="KKR06026.1"/>
    <property type="molecule type" value="Genomic_DNA"/>
</dbReference>
<keyword evidence="3 5" id="KW-0067">ATP-binding</keyword>
<comment type="similarity">
    <text evidence="1">Belongs to the ABC transporter superfamily.</text>
</comment>
<dbReference type="GO" id="GO:0051301">
    <property type="term" value="P:cell division"/>
    <property type="evidence" value="ECO:0007669"/>
    <property type="project" value="UniProtKB-KW"/>
</dbReference>
<dbReference type="SUPFAM" id="SSF52540">
    <property type="entry name" value="P-loop containing nucleoside triphosphate hydrolases"/>
    <property type="match status" value="1"/>
</dbReference>
<dbReference type="AlphaFoldDB" id="A0A0G0MZJ2"/>
<dbReference type="InterPro" id="IPR003439">
    <property type="entry name" value="ABC_transporter-like_ATP-bd"/>
</dbReference>
<accession>A0A0G0MZJ2</accession>
<dbReference type="GO" id="GO:0005524">
    <property type="term" value="F:ATP binding"/>
    <property type="evidence" value="ECO:0007669"/>
    <property type="project" value="UniProtKB-KW"/>
</dbReference>
<dbReference type="PATRIC" id="fig|1619100.3.peg.68"/>
<evidence type="ECO:0000313" key="5">
    <source>
        <dbReference type="EMBL" id="KKR06026.1"/>
    </source>
</evidence>
<dbReference type="PROSITE" id="PS50893">
    <property type="entry name" value="ABC_TRANSPORTER_2"/>
    <property type="match status" value="1"/>
</dbReference>
<sequence length="330" mass="37504">MDKEKNLPIINFDKVSKIYPGGIIALDEVSFIVDPGEFTFIVGPSGAGKSTAIRLLIKEEFPTQGSIQFQDINVTSIPRKLLSIYRQQLGVVFQDLKLIESKTVSENVEFALEITNRKDSEIAETTNYLLDIVNLKGRAHLFPQELSGGEKQRVAIARALANDPKLFIADEPTGNLDPENAREIMNILQAINEWGTTVIVITHDDVIVDKMQKRVLRMNQGKIVGDEKGGSYKPQVSTEKKPSFLKRLNEKASTDDDTNDREIDIHKREDNQFINQIVKRDKKLARRLEKENLNTVEKLLDMTEEDFKRMGLKKDQLEVLEDVVKNNLKE</sequence>
<dbReference type="SMART" id="SM00382">
    <property type="entry name" value="AAA"/>
    <property type="match status" value="1"/>
</dbReference>
<proteinExistence type="inferred from homology"/>
<evidence type="ECO:0000256" key="2">
    <source>
        <dbReference type="ARBA" id="ARBA00022741"/>
    </source>
</evidence>
<dbReference type="PANTHER" id="PTHR24220">
    <property type="entry name" value="IMPORT ATP-BINDING PROTEIN"/>
    <property type="match status" value="1"/>
</dbReference>
<dbReference type="STRING" id="1619100.UT34_C0001G0066"/>
<dbReference type="PROSITE" id="PS00211">
    <property type="entry name" value="ABC_TRANSPORTER_1"/>
    <property type="match status" value="1"/>
</dbReference>
<dbReference type="GO" id="GO:0022857">
    <property type="term" value="F:transmembrane transporter activity"/>
    <property type="evidence" value="ECO:0007669"/>
    <property type="project" value="TreeGrafter"/>
</dbReference>
<organism evidence="5 6">
    <name type="scientific">candidate division WS6 bacterium GW2011_GWF2_39_15</name>
    <dbReference type="NCBI Taxonomy" id="1619100"/>
    <lineage>
        <taxon>Bacteria</taxon>
        <taxon>Candidatus Dojkabacteria</taxon>
    </lineage>
</organism>
<dbReference type="Gene3D" id="3.40.50.300">
    <property type="entry name" value="P-loop containing nucleotide triphosphate hydrolases"/>
    <property type="match status" value="1"/>
</dbReference>
<evidence type="ECO:0000256" key="1">
    <source>
        <dbReference type="ARBA" id="ARBA00005417"/>
    </source>
</evidence>
<feature type="domain" description="ABC transporter" evidence="4">
    <location>
        <begin position="10"/>
        <end position="245"/>
    </location>
</feature>
<reference evidence="5 6" key="1">
    <citation type="journal article" date="2015" name="Nature">
        <title>rRNA introns, odd ribosomes, and small enigmatic genomes across a large radiation of phyla.</title>
        <authorList>
            <person name="Brown C.T."/>
            <person name="Hug L.A."/>
            <person name="Thomas B.C."/>
            <person name="Sharon I."/>
            <person name="Castelle C.J."/>
            <person name="Singh A."/>
            <person name="Wilkins M.J."/>
            <person name="Williams K.H."/>
            <person name="Banfield J.F."/>
        </authorList>
    </citation>
    <scope>NUCLEOTIDE SEQUENCE [LARGE SCALE GENOMIC DNA]</scope>
</reference>
<keyword evidence="5" id="KW-0132">Cell division</keyword>
<dbReference type="InterPro" id="IPR017871">
    <property type="entry name" value="ABC_transporter-like_CS"/>
</dbReference>
<dbReference type="PANTHER" id="PTHR24220:SF470">
    <property type="entry name" value="CELL DIVISION ATP-BINDING PROTEIN FTSE"/>
    <property type="match status" value="1"/>
</dbReference>
<evidence type="ECO:0000313" key="6">
    <source>
        <dbReference type="Proteomes" id="UP000034799"/>
    </source>
</evidence>
<dbReference type="GO" id="GO:0016887">
    <property type="term" value="F:ATP hydrolysis activity"/>
    <property type="evidence" value="ECO:0007669"/>
    <property type="project" value="InterPro"/>
</dbReference>
<keyword evidence="5" id="KW-0131">Cell cycle</keyword>
<name>A0A0G0MZJ2_9BACT</name>
<keyword evidence="2" id="KW-0547">Nucleotide-binding</keyword>
<evidence type="ECO:0000259" key="4">
    <source>
        <dbReference type="PROSITE" id="PS50893"/>
    </source>
</evidence>
<dbReference type="Pfam" id="PF00005">
    <property type="entry name" value="ABC_tran"/>
    <property type="match status" value="1"/>
</dbReference>